<accession>A0A2P2P8D4</accession>
<dbReference type="AlphaFoldDB" id="A0A2P2P8D4"/>
<proteinExistence type="predicted"/>
<evidence type="ECO:0000313" key="1">
    <source>
        <dbReference type="EMBL" id="MBX50959.1"/>
    </source>
</evidence>
<dbReference type="EMBL" id="GGEC01070475">
    <property type="protein sequence ID" value="MBX50959.1"/>
    <property type="molecule type" value="Transcribed_RNA"/>
</dbReference>
<sequence>MSDNEMSHKGYLIQKVNPSIGKTQILYLYREARVHPRD</sequence>
<protein>
    <submittedName>
        <fullName evidence="1">Uncharacterized protein</fullName>
    </submittedName>
</protein>
<organism evidence="1">
    <name type="scientific">Rhizophora mucronata</name>
    <name type="common">Asiatic mangrove</name>
    <dbReference type="NCBI Taxonomy" id="61149"/>
    <lineage>
        <taxon>Eukaryota</taxon>
        <taxon>Viridiplantae</taxon>
        <taxon>Streptophyta</taxon>
        <taxon>Embryophyta</taxon>
        <taxon>Tracheophyta</taxon>
        <taxon>Spermatophyta</taxon>
        <taxon>Magnoliopsida</taxon>
        <taxon>eudicotyledons</taxon>
        <taxon>Gunneridae</taxon>
        <taxon>Pentapetalae</taxon>
        <taxon>rosids</taxon>
        <taxon>fabids</taxon>
        <taxon>Malpighiales</taxon>
        <taxon>Rhizophoraceae</taxon>
        <taxon>Rhizophora</taxon>
    </lineage>
</organism>
<name>A0A2P2P8D4_RHIMU</name>
<reference evidence="1" key="1">
    <citation type="submission" date="2018-02" db="EMBL/GenBank/DDBJ databases">
        <title>Rhizophora mucronata_Transcriptome.</title>
        <authorList>
            <person name="Meera S.P."/>
            <person name="Sreeshan A."/>
            <person name="Augustine A."/>
        </authorList>
    </citation>
    <scope>NUCLEOTIDE SEQUENCE</scope>
    <source>
        <tissue evidence="1">Leaf</tissue>
    </source>
</reference>